<dbReference type="CDD" id="cd06587">
    <property type="entry name" value="VOC"/>
    <property type="match status" value="1"/>
</dbReference>
<dbReference type="SUPFAM" id="SSF54593">
    <property type="entry name" value="Glyoxalase/Bleomycin resistance protein/Dihydroxybiphenyl dioxygenase"/>
    <property type="match status" value="1"/>
</dbReference>
<dbReference type="InterPro" id="IPR004360">
    <property type="entry name" value="Glyas_Fos-R_dOase_dom"/>
</dbReference>
<dbReference type="Pfam" id="PF00903">
    <property type="entry name" value="Glyoxalase"/>
    <property type="match status" value="1"/>
</dbReference>
<dbReference type="PROSITE" id="PS51819">
    <property type="entry name" value="VOC"/>
    <property type="match status" value="1"/>
</dbReference>
<comment type="caution">
    <text evidence="2">The sequence shown here is derived from an EMBL/GenBank/DDBJ whole genome shotgun (WGS) entry which is preliminary data.</text>
</comment>
<feature type="domain" description="VOC" evidence="1">
    <location>
        <begin position="7"/>
        <end position="121"/>
    </location>
</feature>
<gene>
    <name evidence="2" type="ORF">QQ008_16695</name>
</gene>
<protein>
    <submittedName>
        <fullName evidence="2">VOC family protein</fullName>
    </submittedName>
</protein>
<dbReference type="Proteomes" id="UP001172082">
    <property type="component" value="Unassembled WGS sequence"/>
</dbReference>
<evidence type="ECO:0000313" key="2">
    <source>
        <dbReference type="EMBL" id="MDN5203029.1"/>
    </source>
</evidence>
<dbReference type="EMBL" id="JAUJEA010000006">
    <property type="protein sequence ID" value="MDN5203029.1"/>
    <property type="molecule type" value="Genomic_DNA"/>
</dbReference>
<organism evidence="2 3">
    <name type="scientific">Splendidivirga corallicola</name>
    <dbReference type="NCBI Taxonomy" id="3051826"/>
    <lineage>
        <taxon>Bacteria</taxon>
        <taxon>Pseudomonadati</taxon>
        <taxon>Bacteroidota</taxon>
        <taxon>Cytophagia</taxon>
        <taxon>Cytophagales</taxon>
        <taxon>Splendidivirgaceae</taxon>
        <taxon>Splendidivirga</taxon>
    </lineage>
</organism>
<dbReference type="InterPro" id="IPR029068">
    <property type="entry name" value="Glyas_Bleomycin-R_OHBP_Dase"/>
</dbReference>
<accession>A0ABT8KQK1</accession>
<dbReference type="Gene3D" id="3.10.180.10">
    <property type="entry name" value="2,3-Dihydroxybiphenyl 1,2-Dioxygenase, domain 1"/>
    <property type="match status" value="1"/>
</dbReference>
<dbReference type="RefSeq" id="WP_346753051.1">
    <property type="nucleotide sequence ID" value="NZ_JAUJEA010000006.1"/>
</dbReference>
<name>A0ABT8KQK1_9BACT</name>
<proteinExistence type="predicted"/>
<reference evidence="2" key="1">
    <citation type="submission" date="2023-06" db="EMBL/GenBank/DDBJ databases">
        <title>Genomic of Parafulvivirga corallium.</title>
        <authorList>
            <person name="Wang G."/>
        </authorList>
    </citation>
    <scope>NUCLEOTIDE SEQUENCE</scope>
    <source>
        <strain evidence="2">BMA10</strain>
    </source>
</reference>
<evidence type="ECO:0000259" key="1">
    <source>
        <dbReference type="PROSITE" id="PS51819"/>
    </source>
</evidence>
<dbReference type="InterPro" id="IPR037523">
    <property type="entry name" value="VOC_core"/>
</dbReference>
<sequence>MNDETFTIEGLTMAVTNMEAMVNFYSDVFNVEFRKLDLYGGSLYQTDWGDLQLLLCPSEIAQVSVNRNRHQFDIVVSDLNMIIDKAKQAGGRLMGNVNVHNGQKVVSIFDPDGNSIVFKEKK</sequence>
<keyword evidence="3" id="KW-1185">Reference proteome</keyword>
<evidence type="ECO:0000313" key="3">
    <source>
        <dbReference type="Proteomes" id="UP001172082"/>
    </source>
</evidence>